<reference evidence="2 3" key="1">
    <citation type="submission" date="2024-09" db="EMBL/GenBank/DDBJ databases">
        <authorList>
            <person name="Sun Q."/>
            <person name="Mori K."/>
        </authorList>
    </citation>
    <scope>NUCLEOTIDE SEQUENCE [LARGE SCALE GENOMIC DNA]</scope>
    <source>
        <strain evidence="2 3">TBRC 3947</strain>
    </source>
</reference>
<dbReference type="RefSeq" id="WP_377254152.1">
    <property type="nucleotide sequence ID" value="NZ_JBHLUH010000052.1"/>
</dbReference>
<evidence type="ECO:0000313" key="2">
    <source>
        <dbReference type="EMBL" id="MFC0530821.1"/>
    </source>
</evidence>
<evidence type="ECO:0000259" key="1">
    <source>
        <dbReference type="SMART" id="SM00479"/>
    </source>
</evidence>
<dbReference type="InterPro" id="IPR036397">
    <property type="entry name" value="RNaseH_sf"/>
</dbReference>
<dbReference type="InterPro" id="IPR012337">
    <property type="entry name" value="RNaseH-like_sf"/>
</dbReference>
<dbReference type="CDD" id="cd06127">
    <property type="entry name" value="DEDDh"/>
    <property type="match status" value="1"/>
</dbReference>
<evidence type="ECO:0000313" key="3">
    <source>
        <dbReference type="Proteomes" id="UP001589867"/>
    </source>
</evidence>
<comment type="caution">
    <text evidence="2">The sequence shown here is derived from an EMBL/GenBank/DDBJ whole genome shotgun (WGS) entry which is preliminary data.</text>
</comment>
<organism evidence="2 3">
    <name type="scientific">Phytohabitans kaempferiae</name>
    <dbReference type="NCBI Taxonomy" id="1620943"/>
    <lineage>
        <taxon>Bacteria</taxon>
        <taxon>Bacillati</taxon>
        <taxon>Actinomycetota</taxon>
        <taxon>Actinomycetes</taxon>
        <taxon>Micromonosporales</taxon>
        <taxon>Micromonosporaceae</taxon>
    </lineage>
</organism>
<dbReference type="PANTHER" id="PTHR30231:SF41">
    <property type="entry name" value="DNA POLYMERASE III SUBUNIT EPSILON"/>
    <property type="match status" value="1"/>
</dbReference>
<sequence>MELVAIDLEGSGAQDRDDEAILEIALVPIVDWQPEIAAAYCTLINPGRPIPQRPWISPGLTDAVLRDAPTLAEVEPELARRINGRHLVGHNVGVDWRLLRRRCPNITPAGLIDTLRLARATGSSARSGLGALVERFGLVSDVNRLATGSAPHRALWDAAASAVLLRALTDQVLGGNVTVDALIRTASNKRGGVAKAGAVPQQSLFDSDR</sequence>
<dbReference type="Pfam" id="PF00929">
    <property type="entry name" value="RNase_T"/>
    <property type="match status" value="1"/>
</dbReference>
<protein>
    <submittedName>
        <fullName evidence="2">PolC-type DNA polymerase III</fullName>
    </submittedName>
</protein>
<dbReference type="InterPro" id="IPR013520">
    <property type="entry name" value="Ribonucl_H"/>
</dbReference>
<keyword evidence="3" id="KW-1185">Reference proteome</keyword>
<gene>
    <name evidence="2" type="ORF">ACFFIA_24460</name>
</gene>
<feature type="domain" description="Exonuclease" evidence="1">
    <location>
        <begin position="2"/>
        <end position="174"/>
    </location>
</feature>
<dbReference type="EMBL" id="JBHLUH010000052">
    <property type="protein sequence ID" value="MFC0530821.1"/>
    <property type="molecule type" value="Genomic_DNA"/>
</dbReference>
<name>A0ABV6M855_9ACTN</name>
<proteinExistence type="predicted"/>
<accession>A0ABV6M855</accession>
<dbReference type="SMART" id="SM00479">
    <property type="entry name" value="EXOIII"/>
    <property type="match status" value="1"/>
</dbReference>
<dbReference type="SUPFAM" id="SSF53098">
    <property type="entry name" value="Ribonuclease H-like"/>
    <property type="match status" value="1"/>
</dbReference>
<dbReference type="Proteomes" id="UP001589867">
    <property type="component" value="Unassembled WGS sequence"/>
</dbReference>
<dbReference type="PANTHER" id="PTHR30231">
    <property type="entry name" value="DNA POLYMERASE III SUBUNIT EPSILON"/>
    <property type="match status" value="1"/>
</dbReference>
<dbReference type="Gene3D" id="3.30.420.10">
    <property type="entry name" value="Ribonuclease H-like superfamily/Ribonuclease H"/>
    <property type="match status" value="1"/>
</dbReference>